<gene>
    <name evidence="2" type="ORF">CYMTET_26526</name>
</gene>
<dbReference type="Proteomes" id="UP001190700">
    <property type="component" value="Unassembled WGS sequence"/>
</dbReference>
<feature type="compositionally biased region" description="Pro residues" evidence="1">
    <location>
        <begin position="179"/>
        <end position="188"/>
    </location>
</feature>
<feature type="region of interest" description="Disordered" evidence="1">
    <location>
        <begin position="1"/>
        <end position="54"/>
    </location>
</feature>
<reference evidence="2 3" key="1">
    <citation type="journal article" date="2015" name="Genome Biol. Evol.">
        <title>Comparative Genomics of a Bacterivorous Green Alga Reveals Evolutionary Causalities and Consequences of Phago-Mixotrophic Mode of Nutrition.</title>
        <authorList>
            <person name="Burns J.A."/>
            <person name="Paasch A."/>
            <person name="Narechania A."/>
            <person name="Kim E."/>
        </authorList>
    </citation>
    <scope>NUCLEOTIDE SEQUENCE [LARGE SCALE GENOMIC DNA]</scope>
    <source>
        <strain evidence="2 3">PLY_AMNH</strain>
    </source>
</reference>
<dbReference type="AlphaFoldDB" id="A0AAE0KXU0"/>
<keyword evidence="3" id="KW-1185">Reference proteome</keyword>
<evidence type="ECO:0000313" key="3">
    <source>
        <dbReference type="Proteomes" id="UP001190700"/>
    </source>
</evidence>
<proteinExistence type="predicted"/>
<dbReference type="EMBL" id="LGRX02014375">
    <property type="protein sequence ID" value="KAK3264753.1"/>
    <property type="molecule type" value="Genomic_DNA"/>
</dbReference>
<organism evidence="2 3">
    <name type="scientific">Cymbomonas tetramitiformis</name>
    <dbReference type="NCBI Taxonomy" id="36881"/>
    <lineage>
        <taxon>Eukaryota</taxon>
        <taxon>Viridiplantae</taxon>
        <taxon>Chlorophyta</taxon>
        <taxon>Pyramimonadophyceae</taxon>
        <taxon>Pyramimonadales</taxon>
        <taxon>Pyramimonadaceae</taxon>
        <taxon>Cymbomonas</taxon>
    </lineage>
</organism>
<evidence type="ECO:0000313" key="2">
    <source>
        <dbReference type="EMBL" id="KAK3264753.1"/>
    </source>
</evidence>
<name>A0AAE0KXU0_9CHLO</name>
<feature type="compositionally biased region" description="Pro residues" evidence="1">
    <location>
        <begin position="104"/>
        <end position="121"/>
    </location>
</feature>
<feature type="region of interest" description="Disordered" evidence="1">
    <location>
        <begin position="92"/>
        <end position="188"/>
    </location>
</feature>
<sequence length="188" mass="21520">MARDSKPPAPSAGPDLVQARAKGKQMLTRPPKAGQGTDAYFGMIYNPQPGTTDRELPKYAGADKRKVNGFLSSNPSRRDEFSHVLKERQYREALRNEDKHRPRFLPPIEKPPAKPRTPPPSLYDRVFEKMGPPDPEWNRKIIRCPQETHNPTRLNPNGERRLGPYRTTSSDMSAYSTPIPQPRYPRRH</sequence>
<protein>
    <submittedName>
        <fullName evidence="2">Uncharacterized protein</fullName>
    </submittedName>
</protein>
<evidence type="ECO:0000256" key="1">
    <source>
        <dbReference type="SAM" id="MobiDB-lite"/>
    </source>
</evidence>
<comment type="caution">
    <text evidence="2">The sequence shown here is derived from an EMBL/GenBank/DDBJ whole genome shotgun (WGS) entry which is preliminary data.</text>
</comment>
<feature type="compositionally biased region" description="Polar residues" evidence="1">
    <location>
        <begin position="166"/>
        <end position="178"/>
    </location>
</feature>
<accession>A0AAE0KXU0</accession>